<evidence type="ECO:0000313" key="2">
    <source>
        <dbReference type="EMBL" id="KUJ24598.1"/>
    </source>
</evidence>
<dbReference type="PANTHER" id="PTHR42791:SF5">
    <property type="entry name" value="HYPOTHETICAL ACETYLTRANSFERASE (EUROFUNG)"/>
    <property type="match status" value="1"/>
</dbReference>
<dbReference type="Proteomes" id="UP000070700">
    <property type="component" value="Unassembled WGS sequence"/>
</dbReference>
<dbReference type="InterPro" id="IPR000182">
    <property type="entry name" value="GNAT_dom"/>
</dbReference>
<dbReference type="InterPro" id="IPR016181">
    <property type="entry name" value="Acyl_CoA_acyltransferase"/>
</dbReference>
<dbReference type="KEGG" id="psco:LY89DRAFT_776679"/>
<dbReference type="SUPFAM" id="SSF55729">
    <property type="entry name" value="Acyl-CoA N-acyltransferases (Nat)"/>
    <property type="match status" value="1"/>
</dbReference>
<evidence type="ECO:0000259" key="1">
    <source>
        <dbReference type="PROSITE" id="PS51186"/>
    </source>
</evidence>
<dbReference type="Pfam" id="PF00583">
    <property type="entry name" value="Acetyltransf_1"/>
    <property type="match status" value="1"/>
</dbReference>
<dbReference type="Gene3D" id="3.40.630.30">
    <property type="match status" value="1"/>
</dbReference>
<protein>
    <recommendedName>
        <fullName evidence="1">N-acetyltransferase domain-containing protein</fullName>
    </recommendedName>
</protein>
<name>A0A194XWJ1_MOLSC</name>
<feature type="domain" description="N-acetyltransferase" evidence="1">
    <location>
        <begin position="15"/>
        <end position="199"/>
    </location>
</feature>
<dbReference type="EMBL" id="KQ947404">
    <property type="protein sequence ID" value="KUJ24598.1"/>
    <property type="molecule type" value="Genomic_DNA"/>
</dbReference>
<proteinExistence type="predicted"/>
<gene>
    <name evidence="2" type="ORF">LY89DRAFT_776679</name>
</gene>
<sequence>MPLKLHELTTDAEFPPIHTVEVAAFNDPFFGFFETFKGPSLDEFCARQLEWHKGDPSSRWIYVTDEETGEVIAGTQWNIFEQNPYAKEAEPMAPYWLPEGAFKDVASQVLYQFLSNRTAKMKEPHILNNFCFVHPKHRRRGAGRLMMQWGADKADELGLPAYVEATDDGLQLYKEYGFKVESELSLDPSVENPSEDFIKTEAE</sequence>
<accession>A0A194XWJ1</accession>
<dbReference type="PROSITE" id="PS51186">
    <property type="entry name" value="GNAT"/>
    <property type="match status" value="1"/>
</dbReference>
<dbReference type="InParanoid" id="A0A194XWJ1"/>
<keyword evidence="3" id="KW-1185">Reference proteome</keyword>
<dbReference type="InterPro" id="IPR052523">
    <property type="entry name" value="Trichothecene_AcTrans"/>
</dbReference>
<evidence type="ECO:0000313" key="3">
    <source>
        <dbReference type="Proteomes" id="UP000070700"/>
    </source>
</evidence>
<dbReference type="PANTHER" id="PTHR42791">
    <property type="entry name" value="GNAT FAMILY ACETYLTRANSFERASE"/>
    <property type="match status" value="1"/>
</dbReference>
<dbReference type="GeneID" id="28831791"/>
<dbReference type="OrthoDB" id="410198at2759"/>
<dbReference type="RefSeq" id="XP_018078953.1">
    <property type="nucleotide sequence ID" value="XM_018222065.1"/>
</dbReference>
<dbReference type="AlphaFoldDB" id="A0A194XWJ1"/>
<reference evidence="2 3" key="1">
    <citation type="submission" date="2015-10" db="EMBL/GenBank/DDBJ databases">
        <title>Full genome of DAOMC 229536 Phialocephala scopiformis, a fungal endophyte of spruce producing the potent anti-insectan compound rugulosin.</title>
        <authorList>
            <consortium name="DOE Joint Genome Institute"/>
            <person name="Walker A.K."/>
            <person name="Frasz S.L."/>
            <person name="Seifert K.A."/>
            <person name="Miller J.D."/>
            <person name="Mondo S.J."/>
            <person name="Labutti K."/>
            <person name="Lipzen A."/>
            <person name="Dockter R."/>
            <person name="Kennedy M."/>
            <person name="Grigoriev I.V."/>
            <person name="Spatafora J.W."/>
        </authorList>
    </citation>
    <scope>NUCLEOTIDE SEQUENCE [LARGE SCALE GENOMIC DNA]</scope>
    <source>
        <strain evidence="2 3">CBS 120377</strain>
    </source>
</reference>
<dbReference type="GO" id="GO:0016747">
    <property type="term" value="F:acyltransferase activity, transferring groups other than amino-acyl groups"/>
    <property type="evidence" value="ECO:0007669"/>
    <property type="project" value="InterPro"/>
</dbReference>
<dbReference type="CDD" id="cd04301">
    <property type="entry name" value="NAT_SF"/>
    <property type="match status" value="1"/>
</dbReference>
<organism evidence="2 3">
    <name type="scientific">Mollisia scopiformis</name>
    <name type="common">Conifer needle endophyte fungus</name>
    <name type="synonym">Phialocephala scopiformis</name>
    <dbReference type="NCBI Taxonomy" id="149040"/>
    <lineage>
        <taxon>Eukaryota</taxon>
        <taxon>Fungi</taxon>
        <taxon>Dikarya</taxon>
        <taxon>Ascomycota</taxon>
        <taxon>Pezizomycotina</taxon>
        <taxon>Leotiomycetes</taxon>
        <taxon>Helotiales</taxon>
        <taxon>Mollisiaceae</taxon>
        <taxon>Mollisia</taxon>
    </lineage>
</organism>